<accession>A0ABU2DRZ6</accession>
<dbReference type="EMBL" id="JAVKGR010000006">
    <property type="protein sequence ID" value="MDR8019292.1"/>
    <property type="molecule type" value="Genomic_DNA"/>
</dbReference>
<dbReference type="CDD" id="cd03884">
    <property type="entry name" value="M20_bAS"/>
    <property type="match status" value="1"/>
</dbReference>
<dbReference type="SUPFAM" id="SSF55031">
    <property type="entry name" value="Bacterial exopeptidase dimerisation domain"/>
    <property type="match status" value="1"/>
</dbReference>
<dbReference type="Pfam" id="PF01546">
    <property type="entry name" value="Peptidase_M20"/>
    <property type="match status" value="1"/>
</dbReference>
<sequence length="423" mass="45428">MTSVDPQHTGPAPTFLEDFRHMSSFGATDGGGVHREAATEADHATREWFAGWLESQGFTIGADRIGNLFGTYELVPGAPYLLMGSHLDSQPMAGRYDGAYGVLAAAHAALRLRDEAEAGRIEPILNLCVVDWFNEEGSRFGPSMMGSGVYAGVLDEQAALSTTDRAGVTVAEALSSGPEMPAAQLPTPAAYAEIHVEQGRELEDAGTPVGLVDRTWGARKFRITVRGDQSHTGAALMADRRDALYGASLVIVAVRELCHQFGDDELRTAVSTLELEPNSPVTIAREVTFQADLRSPDESVLDTAAQMLLERLAEAEQAASVTITHELTHSWGQLAYSTDGVALARKAAESLELPHMEVMTVAGHDSTTMKDLVPTVMLFVPSVDGLSHNEAEYTRDEDLVRGVDLLTEVGRRILDGDLTGPVD</sequence>
<dbReference type="Proteomes" id="UP001251870">
    <property type="component" value="Unassembled WGS sequence"/>
</dbReference>
<dbReference type="InterPro" id="IPR010158">
    <property type="entry name" value="Amidase_Cbmase"/>
</dbReference>
<comment type="similarity">
    <text evidence="1">Belongs to the peptidase M20 family.</text>
</comment>
<dbReference type="InterPro" id="IPR036264">
    <property type="entry name" value="Bact_exopeptidase_dim_dom"/>
</dbReference>
<organism evidence="3 4">
    <name type="scientific">Nesterenkonia aerolata</name>
    <dbReference type="NCBI Taxonomy" id="3074079"/>
    <lineage>
        <taxon>Bacteria</taxon>
        <taxon>Bacillati</taxon>
        <taxon>Actinomycetota</taxon>
        <taxon>Actinomycetes</taxon>
        <taxon>Micrococcales</taxon>
        <taxon>Micrococcaceae</taxon>
        <taxon>Nesterenkonia</taxon>
    </lineage>
</organism>
<reference evidence="3 4" key="1">
    <citation type="submission" date="2023-09" db="EMBL/GenBank/DDBJ databases">
        <title>Description of three actinobacteria isolated from air of manufacturing shop in a pharmaceutical factory.</title>
        <authorList>
            <person name="Zhang D.-F."/>
        </authorList>
    </citation>
    <scope>NUCLEOTIDE SEQUENCE [LARGE SCALE GENOMIC DNA]</scope>
    <source>
        <strain evidence="3 4">LY-0111</strain>
    </source>
</reference>
<evidence type="ECO:0000256" key="1">
    <source>
        <dbReference type="ARBA" id="ARBA00006153"/>
    </source>
</evidence>
<dbReference type="PANTHER" id="PTHR32494:SF5">
    <property type="entry name" value="ALLANTOATE AMIDOHYDROLASE"/>
    <property type="match status" value="1"/>
</dbReference>
<dbReference type="NCBIfam" id="TIGR01879">
    <property type="entry name" value="hydantase"/>
    <property type="match status" value="1"/>
</dbReference>
<dbReference type="PANTHER" id="PTHR32494">
    <property type="entry name" value="ALLANTOATE DEIMINASE-RELATED"/>
    <property type="match status" value="1"/>
</dbReference>
<name>A0ABU2DRZ6_9MICC</name>
<protein>
    <submittedName>
        <fullName evidence="3">M20 family metallo-hydrolase</fullName>
    </submittedName>
</protein>
<evidence type="ECO:0000256" key="2">
    <source>
        <dbReference type="ARBA" id="ARBA00022801"/>
    </source>
</evidence>
<dbReference type="InterPro" id="IPR002933">
    <property type="entry name" value="Peptidase_M20"/>
</dbReference>
<keyword evidence="2" id="KW-0378">Hydrolase</keyword>
<dbReference type="SUPFAM" id="SSF53187">
    <property type="entry name" value="Zn-dependent exopeptidases"/>
    <property type="match status" value="1"/>
</dbReference>
<evidence type="ECO:0000313" key="3">
    <source>
        <dbReference type="EMBL" id="MDR8019292.1"/>
    </source>
</evidence>
<comment type="caution">
    <text evidence="3">The sequence shown here is derived from an EMBL/GenBank/DDBJ whole genome shotgun (WGS) entry which is preliminary data.</text>
</comment>
<dbReference type="Gene3D" id="3.40.630.10">
    <property type="entry name" value="Zn peptidases"/>
    <property type="match status" value="1"/>
</dbReference>
<keyword evidence="4" id="KW-1185">Reference proteome</keyword>
<gene>
    <name evidence="3" type="ORF">RIL96_06900</name>
</gene>
<proteinExistence type="inferred from homology"/>
<dbReference type="RefSeq" id="WP_310548281.1">
    <property type="nucleotide sequence ID" value="NZ_JAVKGR010000006.1"/>
</dbReference>
<dbReference type="PIRSF" id="PIRSF001235">
    <property type="entry name" value="Amidase_carbamoylase"/>
    <property type="match status" value="1"/>
</dbReference>
<dbReference type="Gene3D" id="3.30.70.360">
    <property type="match status" value="1"/>
</dbReference>
<evidence type="ECO:0000313" key="4">
    <source>
        <dbReference type="Proteomes" id="UP001251870"/>
    </source>
</evidence>